<dbReference type="GO" id="GO:0016787">
    <property type="term" value="F:hydrolase activity"/>
    <property type="evidence" value="ECO:0007669"/>
    <property type="project" value="UniProtKB-KW"/>
</dbReference>
<name>A0ABW3MN27_9PSEU</name>
<proteinExistence type="predicted"/>
<dbReference type="InterPro" id="IPR000073">
    <property type="entry name" value="AB_hydrolase_1"/>
</dbReference>
<feature type="domain" description="AB hydrolase-1" evidence="1">
    <location>
        <begin position="2"/>
        <end position="62"/>
    </location>
</feature>
<keyword evidence="2" id="KW-0378">Hydrolase</keyword>
<dbReference type="Proteomes" id="UP001597045">
    <property type="component" value="Unassembled WGS sequence"/>
</dbReference>
<dbReference type="Pfam" id="PF12697">
    <property type="entry name" value="Abhydrolase_6"/>
    <property type="match status" value="1"/>
</dbReference>
<organism evidence="2 3">
    <name type="scientific">Kibdelosporangium lantanae</name>
    <dbReference type="NCBI Taxonomy" id="1497396"/>
    <lineage>
        <taxon>Bacteria</taxon>
        <taxon>Bacillati</taxon>
        <taxon>Actinomycetota</taxon>
        <taxon>Actinomycetes</taxon>
        <taxon>Pseudonocardiales</taxon>
        <taxon>Pseudonocardiaceae</taxon>
        <taxon>Kibdelosporangium</taxon>
    </lineage>
</organism>
<dbReference type="Gene3D" id="3.40.50.1820">
    <property type="entry name" value="alpha/beta hydrolase"/>
    <property type="match status" value="1"/>
</dbReference>
<dbReference type="SUPFAM" id="SSF53474">
    <property type="entry name" value="alpha/beta-Hydrolases"/>
    <property type="match status" value="1"/>
</dbReference>
<gene>
    <name evidence="2" type="ORF">ACFQ1S_38380</name>
</gene>
<evidence type="ECO:0000313" key="3">
    <source>
        <dbReference type="Proteomes" id="UP001597045"/>
    </source>
</evidence>
<accession>A0ABW3MN27</accession>
<evidence type="ECO:0000259" key="1">
    <source>
        <dbReference type="Pfam" id="PF12697"/>
    </source>
</evidence>
<reference evidence="3" key="1">
    <citation type="journal article" date="2019" name="Int. J. Syst. Evol. Microbiol.">
        <title>The Global Catalogue of Microorganisms (GCM) 10K type strain sequencing project: providing services to taxonomists for standard genome sequencing and annotation.</title>
        <authorList>
            <consortium name="The Broad Institute Genomics Platform"/>
            <consortium name="The Broad Institute Genome Sequencing Center for Infectious Disease"/>
            <person name="Wu L."/>
            <person name="Ma J."/>
        </authorList>
    </citation>
    <scope>NUCLEOTIDE SEQUENCE [LARGE SCALE GENOMIC DNA]</scope>
    <source>
        <strain evidence="3">JCM 31486</strain>
    </source>
</reference>
<feature type="non-terminal residue" evidence="2">
    <location>
        <position position="72"/>
    </location>
</feature>
<dbReference type="InterPro" id="IPR029058">
    <property type="entry name" value="AB_hydrolase_fold"/>
</dbReference>
<dbReference type="EMBL" id="JBHTIS010003241">
    <property type="protein sequence ID" value="MFD1050984.1"/>
    <property type="molecule type" value="Genomic_DNA"/>
</dbReference>
<protein>
    <submittedName>
        <fullName evidence="2">Alpha/beta fold hydrolase</fullName>
    </submittedName>
</protein>
<sequence length="72" mass="7770">MVTYDRRGRGESGDTPPYTVQREIADITALVTEFGDTAMVFGESSGAVLALEAVLAGAVLDGTNLFQRLWYV</sequence>
<comment type="caution">
    <text evidence="2">The sequence shown here is derived from an EMBL/GenBank/DDBJ whole genome shotgun (WGS) entry which is preliminary data.</text>
</comment>
<keyword evidence="3" id="KW-1185">Reference proteome</keyword>
<evidence type="ECO:0000313" key="2">
    <source>
        <dbReference type="EMBL" id="MFD1050984.1"/>
    </source>
</evidence>